<keyword evidence="2" id="KW-1133">Transmembrane helix</keyword>
<name>A0A5C4XFN6_9HYPH</name>
<dbReference type="OrthoDB" id="8100881at2"/>
<feature type="region of interest" description="Disordered" evidence="1">
    <location>
        <begin position="1"/>
        <end position="30"/>
    </location>
</feature>
<evidence type="ECO:0000256" key="1">
    <source>
        <dbReference type="SAM" id="MobiDB-lite"/>
    </source>
</evidence>
<evidence type="ECO:0000313" key="4">
    <source>
        <dbReference type="Proteomes" id="UP000311605"/>
    </source>
</evidence>
<evidence type="ECO:0000313" key="3">
    <source>
        <dbReference type="EMBL" id="TNM61284.1"/>
    </source>
</evidence>
<proteinExistence type="predicted"/>
<gene>
    <name evidence="3" type="ORF">FHP24_22355</name>
</gene>
<comment type="caution">
    <text evidence="3">The sequence shown here is derived from an EMBL/GenBank/DDBJ whole genome shotgun (WGS) entry which is preliminary data.</text>
</comment>
<keyword evidence="2" id="KW-0812">Transmembrane</keyword>
<evidence type="ECO:0000256" key="2">
    <source>
        <dbReference type="SAM" id="Phobius"/>
    </source>
</evidence>
<accession>A0A5C4XFN6</accession>
<keyword evidence="2" id="KW-0472">Membrane</keyword>
<protein>
    <submittedName>
        <fullName evidence="3">Uncharacterized protein</fullName>
    </submittedName>
</protein>
<organism evidence="3 4">
    <name type="scientific">Aliirhizobium smilacinae</name>
    <dbReference type="NCBI Taxonomy" id="1395944"/>
    <lineage>
        <taxon>Bacteria</taxon>
        <taxon>Pseudomonadati</taxon>
        <taxon>Pseudomonadota</taxon>
        <taxon>Alphaproteobacteria</taxon>
        <taxon>Hyphomicrobiales</taxon>
        <taxon>Rhizobiaceae</taxon>
        <taxon>Aliirhizobium</taxon>
    </lineage>
</organism>
<keyword evidence="4" id="KW-1185">Reference proteome</keyword>
<dbReference type="EMBL" id="VDMN01000006">
    <property type="protein sequence ID" value="TNM61284.1"/>
    <property type="molecule type" value="Genomic_DNA"/>
</dbReference>
<reference evidence="3 4" key="1">
    <citation type="submission" date="2019-06" db="EMBL/GenBank/DDBJ databases">
        <title>The draft genome of Rhizobium smilacinae PTYR-5.</title>
        <authorList>
            <person name="Liu L."/>
            <person name="Li L."/>
            <person name="Zhang X."/>
        </authorList>
    </citation>
    <scope>NUCLEOTIDE SEQUENCE [LARGE SCALE GENOMIC DNA]</scope>
    <source>
        <strain evidence="3 4">PTYR-5</strain>
    </source>
</reference>
<dbReference type="AlphaFoldDB" id="A0A5C4XFN6"/>
<feature type="transmembrane region" description="Helical" evidence="2">
    <location>
        <begin position="43"/>
        <end position="62"/>
    </location>
</feature>
<dbReference type="Proteomes" id="UP000311605">
    <property type="component" value="Unassembled WGS sequence"/>
</dbReference>
<sequence length="66" mass="7412">MGSRDRKTFSRQNKRQRCRPAGWRPSACPASIRSKGPASMMDIILLGTAVVFFGLCFAYTRACDRL</sequence>